<dbReference type="Gene3D" id="1.20.1560.10">
    <property type="entry name" value="ABC transporter type 1, transmembrane domain"/>
    <property type="match status" value="1"/>
</dbReference>
<name>A0A4Q2U249_9HYPH</name>
<dbReference type="PROSITE" id="PS00211">
    <property type="entry name" value="ABC_TRANSPORTER_1"/>
    <property type="match status" value="1"/>
</dbReference>
<evidence type="ECO:0000256" key="1">
    <source>
        <dbReference type="ARBA" id="ARBA00004651"/>
    </source>
</evidence>
<dbReference type="InterPro" id="IPR011527">
    <property type="entry name" value="ABC1_TM_dom"/>
</dbReference>
<evidence type="ECO:0000256" key="6">
    <source>
        <dbReference type="ARBA" id="ARBA00022692"/>
    </source>
</evidence>
<proteinExistence type="inferred from homology"/>
<dbReference type="InterPro" id="IPR003593">
    <property type="entry name" value="AAA+_ATPase"/>
</dbReference>
<keyword evidence="5" id="KW-0762">Sugar transport</keyword>
<dbReference type="RefSeq" id="WP_129228249.1">
    <property type="nucleotide sequence ID" value="NZ_QYBB01000023.1"/>
</dbReference>
<comment type="similarity">
    <text evidence="2">Belongs to the ABC transporter superfamily.</text>
</comment>
<evidence type="ECO:0000256" key="9">
    <source>
        <dbReference type="ARBA" id="ARBA00022989"/>
    </source>
</evidence>
<feature type="transmembrane region" description="Helical" evidence="11">
    <location>
        <begin position="272"/>
        <end position="290"/>
    </location>
</feature>
<feature type="domain" description="ABC transmembrane type-1" evidence="13">
    <location>
        <begin position="20"/>
        <end position="302"/>
    </location>
</feature>
<dbReference type="InterPro" id="IPR039421">
    <property type="entry name" value="Type_1_exporter"/>
</dbReference>
<feature type="transmembrane region" description="Helical" evidence="11">
    <location>
        <begin position="62"/>
        <end position="81"/>
    </location>
</feature>
<dbReference type="InterPro" id="IPR027417">
    <property type="entry name" value="P-loop_NTPase"/>
</dbReference>
<keyword evidence="10 11" id="KW-0472">Membrane</keyword>
<dbReference type="EMBL" id="QYBB01000023">
    <property type="protein sequence ID" value="RYC30553.1"/>
    <property type="molecule type" value="Genomic_DNA"/>
</dbReference>
<evidence type="ECO:0000259" key="13">
    <source>
        <dbReference type="PROSITE" id="PS50929"/>
    </source>
</evidence>
<dbReference type="Gene3D" id="3.40.50.300">
    <property type="entry name" value="P-loop containing nucleotide triphosphate hydrolases"/>
    <property type="match status" value="1"/>
</dbReference>
<dbReference type="GO" id="GO:0140359">
    <property type="term" value="F:ABC-type transporter activity"/>
    <property type="evidence" value="ECO:0007669"/>
    <property type="project" value="InterPro"/>
</dbReference>
<keyword evidence="9 11" id="KW-1133">Transmembrane helix</keyword>
<dbReference type="InterPro" id="IPR017871">
    <property type="entry name" value="ABC_transporter-like_CS"/>
</dbReference>
<reference evidence="14 15" key="1">
    <citation type="submission" date="2018-12" db="EMBL/GenBank/DDBJ databases">
        <authorList>
            <person name="Grouzdev D.S."/>
            <person name="Krutkina M.S."/>
        </authorList>
    </citation>
    <scope>NUCLEOTIDE SEQUENCE [LARGE SCALE GENOMIC DNA]</scope>
    <source>
        <strain evidence="14 15">RmlP026</strain>
    </source>
</reference>
<dbReference type="Proteomes" id="UP000290759">
    <property type="component" value="Unassembled WGS sequence"/>
</dbReference>
<keyword evidence="3" id="KW-0813">Transport</keyword>
<reference evidence="14 15" key="2">
    <citation type="submission" date="2019-02" db="EMBL/GenBank/DDBJ databases">
        <title>'Lichenibacterium ramalinii' gen. nov. sp. nov., 'Lichenibacterium minor' gen. nov. sp. nov.</title>
        <authorList>
            <person name="Pankratov T."/>
        </authorList>
    </citation>
    <scope>NUCLEOTIDE SEQUENCE [LARGE SCALE GENOMIC DNA]</scope>
    <source>
        <strain evidence="14 15">RmlP026</strain>
    </source>
</reference>
<dbReference type="PROSITE" id="PS50929">
    <property type="entry name" value="ABC_TM1F"/>
    <property type="match status" value="1"/>
</dbReference>
<feature type="domain" description="ABC transporter" evidence="12">
    <location>
        <begin position="338"/>
        <end position="572"/>
    </location>
</feature>
<evidence type="ECO:0000256" key="10">
    <source>
        <dbReference type="ARBA" id="ARBA00023136"/>
    </source>
</evidence>
<dbReference type="InterPro" id="IPR003439">
    <property type="entry name" value="ABC_transporter-like_ATP-bd"/>
</dbReference>
<dbReference type="Pfam" id="PF00664">
    <property type="entry name" value="ABC_membrane"/>
    <property type="match status" value="1"/>
</dbReference>
<comment type="subcellular location">
    <subcellularLocation>
        <location evidence="1">Cell membrane</location>
        <topology evidence="1">Multi-pass membrane protein</topology>
    </subcellularLocation>
</comment>
<dbReference type="FunFam" id="3.40.50.300:FF:000221">
    <property type="entry name" value="Multidrug ABC transporter ATP-binding protein"/>
    <property type="match status" value="1"/>
</dbReference>
<dbReference type="Pfam" id="PF00005">
    <property type="entry name" value="ABC_tran"/>
    <property type="match status" value="1"/>
</dbReference>
<evidence type="ECO:0000259" key="12">
    <source>
        <dbReference type="PROSITE" id="PS50893"/>
    </source>
</evidence>
<dbReference type="SMART" id="SM00382">
    <property type="entry name" value="AAA"/>
    <property type="match status" value="1"/>
</dbReference>
<dbReference type="SUPFAM" id="SSF90123">
    <property type="entry name" value="ABC transporter transmembrane region"/>
    <property type="match status" value="1"/>
</dbReference>
<dbReference type="PROSITE" id="PS50893">
    <property type="entry name" value="ABC_TRANSPORTER_2"/>
    <property type="match status" value="1"/>
</dbReference>
<dbReference type="OrthoDB" id="9804259at2"/>
<evidence type="ECO:0000256" key="5">
    <source>
        <dbReference type="ARBA" id="ARBA00022597"/>
    </source>
</evidence>
<dbReference type="NCBIfam" id="NF010178">
    <property type="entry name" value="PRK13657.1"/>
    <property type="match status" value="1"/>
</dbReference>
<evidence type="ECO:0000256" key="11">
    <source>
        <dbReference type="SAM" id="Phobius"/>
    </source>
</evidence>
<dbReference type="AlphaFoldDB" id="A0A4Q2U249"/>
<dbReference type="PANTHER" id="PTHR24221:SF654">
    <property type="entry name" value="ATP-BINDING CASSETTE SUB-FAMILY B MEMBER 6"/>
    <property type="match status" value="1"/>
</dbReference>
<dbReference type="PANTHER" id="PTHR24221">
    <property type="entry name" value="ATP-BINDING CASSETTE SUB-FAMILY B"/>
    <property type="match status" value="1"/>
</dbReference>
<keyword evidence="7" id="KW-0547">Nucleotide-binding</keyword>
<dbReference type="GO" id="GO:0034040">
    <property type="term" value="F:ATPase-coupled lipid transmembrane transporter activity"/>
    <property type="evidence" value="ECO:0007669"/>
    <property type="project" value="TreeGrafter"/>
</dbReference>
<dbReference type="InterPro" id="IPR036640">
    <property type="entry name" value="ABC1_TM_sf"/>
</dbReference>
<keyword evidence="4" id="KW-1003">Cell membrane</keyword>
<dbReference type="GO" id="GO:0005524">
    <property type="term" value="F:ATP binding"/>
    <property type="evidence" value="ECO:0007669"/>
    <property type="project" value="UniProtKB-KW"/>
</dbReference>
<gene>
    <name evidence="14" type="ORF">D3273_17835</name>
</gene>
<evidence type="ECO:0000313" key="15">
    <source>
        <dbReference type="Proteomes" id="UP000290759"/>
    </source>
</evidence>
<evidence type="ECO:0000256" key="7">
    <source>
        <dbReference type="ARBA" id="ARBA00022741"/>
    </source>
</evidence>
<evidence type="ECO:0000256" key="4">
    <source>
        <dbReference type="ARBA" id="ARBA00022475"/>
    </source>
</evidence>
<comment type="caution">
    <text evidence="14">The sequence shown here is derived from an EMBL/GenBank/DDBJ whole genome shotgun (WGS) entry which is preliminary data.</text>
</comment>
<feature type="transmembrane region" description="Helical" evidence="11">
    <location>
        <begin position="157"/>
        <end position="180"/>
    </location>
</feature>
<accession>A0A4Q2U249</accession>
<dbReference type="GO" id="GO:0016887">
    <property type="term" value="F:ATP hydrolysis activity"/>
    <property type="evidence" value="ECO:0007669"/>
    <property type="project" value="InterPro"/>
</dbReference>
<keyword evidence="15" id="KW-1185">Reference proteome</keyword>
<dbReference type="SUPFAM" id="SSF52540">
    <property type="entry name" value="P-loop containing nucleoside triphosphate hydrolases"/>
    <property type="match status" value="1"/>
</dbReference>
<keyword evidence="8 14" id="KW-0067">ATP-binding</keyword>
<evidence type="ECO:0000313" key="14">
    <source>
        <dbReference type="EMBL" id="RYC30553.1"/>
    </source>
</evidence>
<dbReference type="GO" id="GO:0005886">
    <property type="term" value="C:plasma membrane"/>
    <property type="evidence" value="ECO:0007669"/>
    <property type="project" value="UniProtKB-SubCell"/>
</dbReference>
<evidence type="ECO:0000256" key="8">
    <source>
        <dbReference type="ARBA" id="ARBA00022840"/>
    </source>
</evidence>
<protein>
    <submittedName>
        <fullName evidence="14">Glucan ABC transporter ATP-binding protein/ permease</fullName>
    </submittedName>
</protein>
<feature type="transmembrane region" description="Helical" evidence="11">
    <location>
        <begin position="241"/>
        <end position="266"/>
    </location>
</feature>
<organism evidence="14 15">
    <name type="scientific">Lichenibacterium minor</name>
    <dbReference type="NCBI Taxonomy" id="2316528"/>
    <lineage>
        <taxon>Bacteria</taxon>
        <taxon>Pseudomonadati</taxon>
        <taxon>Pseudomonadota</taxon>
        <taxon>Alphaproteobacteria</taxon>
        <taxon>Hyphomicrobiales</taxon>
        <taxon>Lichenihabitantaceae</taxon>
        <taxon>Lichenibacterium</taxon>
    </lineage>
</organism>
<evidence type="ECO:0000256" key="2">
    <source>
        <dbReference type="ARBA" id="ARBA00005417"/>
    </source>
</evidence>
<keyword evidence="6 11" id="KW-0812">Transmembrane</keyword>
<evidence type="ECO:0000256" key="3">
    <source>
        <dbReference type="ARBA" id="ARBA00022448"/>
    </source>
</evidence>
<sequence length="581" mass="61957">MIRIYLRVLGALGAERRLAAALMLANAVLAAAQFGEPVLFGRIIDRVTGTGAGGWPGVLPPLAAWGGLGLFNIACGVGLAFNADRLAHRRRLDLTAGFFEHVLHLPTSFHGANHSGRLLKVMLEGVNGMAGLWLSFFRDNCASVVALTVMMPLSLLVNWRLGLLLVVLVAASGSATLLVLRHTEAMQTSVERHNSGLAERVADSFANVPVIQSFTRIANETRGLRRVTEAVLAAQMPVLSWWALAAVATRAASTLTLLSIFVLGLALHFRGLATVGEIVAFMSLAAGLIARLDQLVSFSNALFLQVPKLRDFFGVLDTVPAVADRPGARDPGRVAGRVAFEGVAYSYDGRRDAVSDIAFEVRAGETVALVGETGSGKSTTLGLLHRVFDPARGRITVDGVDLRDLSLAGLRRNIGVVFQEPMLFARSIEENLRVGAPDASADEVASALARARAADFVARQPDGLSTVLGERGRSLSGGERQRLAIARVLLKNPPILLLDEATSALDAVTERMVQDAVDAAARGRTTFIIAHRLSTVRRADRILVFHDGRVVEEGGFDELLRRGGRFAALARAQGFAVAEAG</sequence>